<dbReference type="OrthoDB" id="6253837at2759"/>
<feature type="domain" description="CBF1-interacting co-repressor CIR N-terminal" evidence="3">
    <location>
        <begin position="19"/>
        <end position="55"/>
    </location>
</feature>
<name>A0A443QAU2_9ACAR</name>
<evidence type="ECO:0000313" key="4">
    <source>
        <dbReference type="EMBL" id="RWS00153.1"/>
    </source>
</evidence>
<comment type="caution">
    <text evidence="4">The sequence shown here is derived from an EMBL/GenBank/DDBJ whole genome shotgun (WGS) entry which is preliminary data.</text>
</comment>
<protein>
    <submittedName>
        <fullName evidence="4">Corepressor interacting with RBPJ 1-like isoform X2</fullName>
    </submittedName>
</protein>
<dbReference type="EMBL" id="NCKU01012205">
    <property type="protein sequence ID" value="RWS00153.1"/>
    <property type="molecule type" value="Genomic_DNA"/>
</dbReference>
<feature type="coiled-coil region" evidence="1">
    <location>
        <begin position="35"/>
        <end position="62"/>
    </location>
</feature>
<evidence type="ECO:0000256" key="2">
    <source>
        <dbReference type="SAM" id="MobiDB-lite"/>
    </source>
</evidence>
<organism evidence="4 5">
    <name type="scientific">Dinothrombium tinctorium</name>
    <dbReference type="NCBI Taxonomy" id="1965070"/>
    <lineage>
        <taxon>Eukaryota</taxon>
        <taxon>Metazoa</taxon>
        <taxon>Ecdysozoa</taxon>
        <taxon>Arthropoda</taxon>
        <taxon>Chelicerata</taxon>
        <taxon>Arachnida</taxon>
        <taxon>Acari</taxon>
        <taxon>Acariformes</taxon>
        <taxon>Trombidiformes</taxon>
        <taxon>Prostigmata</taxon>
        <taxon>Anystina</taxon>
        <taxon>Parasitengona</taxon>
        <taxon>Trombidioidea</taxon>
        <taxon>Trombidiidae</taxon>
        <taxon>Dinothrombium</taxon>
    </lineage>
</organism>
<feature type="compositionally biased region" description="Basic and acidic residues" evidence="2">
    <location>
        <begin position="314"/>
        <end position="347"/>
    </location>
</feature>
<dbReference type="Proteomes" id="UP000285301">
    <property type="component" value="Unassembled WGS sequence"/>
</dbReference>
<dbReference type="InterPro" id="IPR040014">
    <property type="entry name" value="CIR1"/>
</dbReference>
<sequence>AKRRAKMGKGYNNFMCKKPFHPGSRENIKRVWMAEQRSEDEKKKQEELRIQYEKEQELYNNRLLVSTESKEKLSLNFMYEAPKGVKERVKEDDEPEFKFEWQRNAPRESFAKNNMEIRDQPFGIQVRNVRCIKCHKWGHLNTDRECPLFNQSVSLIPGGCKSILNDFAKSHKFNFLAAVNQTELMQAMQEDGLALRKTLKGEKFDPKEIVIHKTSEEEDPEMVFLKSLTKKQKKKLLKKLNKLSAINSGSYKKSSNKKSRKRHRSRSESRSGSRSGSRSESISDSSETHNRKRKRSHSPRRDSLKKCSHKSRRDRTPNRRHEKISRHESGDRSRDDHSRRSRRDDHYQRKKHY</sequence>
<evidence type="ECO:0000259" key="3">
    <source>
        <dbReference type="SMART" id="SM01083"/>
    </source>
</evidence>
<evidence type="ECO:0000256" key="1">
    <source>
        <dbReference type="SAM" id="Coils"/>
    </source>
</evidence>
<dbReference type="GO" id="GO:0003714">
    <property type="term" value="F:transcription corepressor activity"/>
    <property type="evidence" value="ECO:0007669"/>
    <property type="project" value="InterPro"/>
</dbReference>
<accession>A0A443QAU2</accession>
<keyword evidence="5" id="KW-1185">Reference proteome</keyword>
<feature type="compositionally biased region" description="Low complexity" evidence="2">
    <location>
        <begin position="272"/>
        <end position="285"/>
    </location>
</feature>
<dbReference type="PANTHER" id="PTHR13151:SF2">
    <property type="entry name" value="COREPRESSOR INTERACTING WITH RBPJ 1"/>
    <property type="match status" value="1"/>
</dbReference>
<dbReference type="STRING" id="1965070.A0A443QAU2"/>
<dbReference type="InterPro" id="IPR019339">
    <property type="entry name" value="CIR_N_dom"/>
</dbReference>
<dbReference type="AlphaFoldDB" id="A0A443QAU2"/>
<dbReference type="Pfam" id="PF10197">
    <property type="entry name" value="Cir_N"/>
    <property type="match status" value="1"/>
</dbReference>
<feature type="region of interest" description="Disordered" evidence="2">
    <location>
        <begin position="247"/>
        <end position="353"/>
    </location>
</feature>
<dbReference type="SMART" id="SM01083">
    <property type="entry name" value="Cir_N"/>
    <property type="match status" value="1"/>
</dbReference>
<feature type="compositionally biased region" description="Basic residues" evidence="2">
    <location>
        <begin position="254"/>
        <end position="265"/>
    </location>
</feature>
<dbReference type="PANTHER" id="PTHR13151">
    <property type="entry name" value="CBF1 INTERACTING COREPRESSOR CIR"/>
    <property type="match status" value="1"/>
</dbReference>
<reference evidence="4 5" key="1">
    <citation type="journal article" date="2018" name="Gigascience">
        <title>Genomes of trombidid mites reveal novel predicted allergens and laterally-transferred genes associated with secondary metabolism.</title>
        <authorList>
            <person name="Dong X."/>
            <person name="Chaisiri K."/>
            <person name="Xia D."/>
            <person name="Armstrong S.D."/>
            <person name="Fang Y."/>
            <person name="Donnelly M.J."/>
            <person name="Kadowaki T."/>
            <person name="McGarry J.W."/>
            <person name="Darby A.C."/>
            <person name="Makepeace B.L."/>
        </authorList>
    </citation>
    <scope>NUCLEOTIDE SEQUENCE [LARGE SCALE GENOMIC DNA]</scope>
    <source>
        <strain evidence="4">UoL-WK</strain>
    </source>
</reference>
<dbReference type="GO" id="GO:0005634">
    <property type="term" value="C:nucleus"/>
    <property type="evidence" value="ECO:0007669"/>
    <property type="project" value="TreeGrafter"/>
</dbReference>
<feature type="non-terminal residue" evidence="4">
    <location>
        <position position="1"/>
    </location>
</feature>
<keyword evidence="1" id="KW-0175">Coiled coil</keyword>
<proteinExistence type="predicted"/>
<gene>
    <name evidence="4" type="ORF">B4U79_09961</name>
</gene>
<evidence type="ECO:0000313" key="5">
    <source>
        <dbReference type="Proteomes" id="UP000285301"/>
    </source>
</evidence>